<evidence type="ECO:0008006" key="5">
    <source>
        <dbReference type="Google" id="ProtNLM"/>
    </source>
</evidence>
<dbReference type="RefSeq" id="WP_166692548.1">
    <property type="nucleotide sequence ID" value="NZ_WAEL01000005.1"/>
</dbReference>
<accession>A0ABX0QGR4</accession>
<evidence type="ECO:0000256" key="1">
    <source>
        <dbReference type="SAM" id="MobiDB-lite"/>
    </source>
</evidence>
<evidence type="ECO:0000313" key="3">
    <source>
        <dbReference type="EMBL" id="NID11589.1"/>
    </source>
</evidence>
<proteinExistence type="predicted"/>
<feature type="region of interest" description="Disordered" evidence="1">
    <location>
        <begin position="79"/>
        <end position="177"/>
    </location>
</feature>
<evidence type="ECO:0000256" key="2">
    <source>
        <dbReference type="SAM" id="Phobius"/>
    </source>
</evidence>
<evidence type="ECO:0000313" key="4">
    <source>
        <dbReference type="Proteomes" id="UP000606008"/>
    </source>
</evidence>
<keyword evidence="2" id="KW-0812">Transmembrane</keyword>
<feature type="transmembrane region" description="Helical" evidence="2">
    <location>
        <begin position="51"/>
        <end position="70"/>
    </location>
</feature>
<gene>
    <name evidence="3" type="ORF">F7231_15550</name>
</gene>
<keyword evidence="2" id="KW-1133">Transmembrane helix</keyword>
<organism evidence="3 4">
    <name type="scientific">Fibrivirga algicola</name>
    <dbReference type="NCBI Taxonomy" id="2950420"/>
    <lineage>
        <taxon>Bacteria</taxon>
        <taxon>Pseudomonadati</taxon>
        <taxon>Bacteroidota</taxon>
        <taxon>Cytophagia</taxon>
        <taxon>Cytophagales</taxon>
        <taxon>Spirosomataceae</taxon>
        <taxon>Fibrivirga</taxon>
    </lineage>
</organism>
<dbReference type="EMBL" id="WAEL01000005">
    <property type="protein sequence ID" value="NID11589.1"/>
    <property type="molecule type" value="Genomic_DNA"/>
</dbReference>
<feature type="compositionally biased region" description="Polar residues" evidence="1">
    <location>
        <begin position="147"/>
        <end position="158"/>
    </location>
</feature>
<sequence length="510" mass="55934">MEDWPDDHLDELFRKSAEEHNVPFNPDDWADMSRRLDEHDRHSLFDRISRWGGIGAVLLLLLAGLGWFTYERLPEKGNLAGGNQSGARQVVAQGPQRTTTKSAVGLGEKATESADKAVALSAGKATASTKQDHVPDAPINDLPTAGNPESQRATSIVSTPAGRETTNANAPDAARRVADRATVKQLRHRMALSKRRLVAENTVTKPMMKASGMLPAGLLGNSLRVAASAGDLPDTRGRQPVDPLADNTDQLLAATDVADATGQWMPVLMPATSLSGVVQQVRPLAEPTWVAPTADAPVRRPPPRLTGLSVMLFASPDLSGIGLENFERPGSNAGLSVQYQLTDRLSVTAGAMYSTKRYQTYASEYVWPSYMNMDVWPEEIAGVCKMVDVPLNVRYDWLLRPRGDGRAPARWFASAGLTSYFIQHEVYSYEYANPADTKIKYWGWDNKKAGRAGGSFGFSNLNISVGYERPITHRLSWQVEPFVKIPLKQVGYFKVRLLSTGAFVGLRYRL</sequence>
<keyword evidence="4" id="KW-1185">Reference proteome</keyword>
<dbReference type="Proteomes" id="UP000606008">
    <property type="component" value="Unassembled WGS sequence"/>
</dbReference>
<reference evidence="3" key="1">
    <citation type="submission" date="2024-05" db="EMBL/GenBank/DDBJ databases">
        <authorList>
            <person name="Jung D.-H."/>
        </authorList>
    </citation>
    <scope>NUCLEOTIDE SEQUENCE</scope>
    <source>
        <strain evidence="3">JA-25</strain>
    </source>
</reference>
<comment type="caution">
    <text evidence="3">The sequence shown here is derived from an EMBL/GenBank/DDBJ whole genome shotgun (WGS) entry which is preliminary data.</text>
</comment>
<name>A0ABX0QGR4_9BACT</name>
<keyword evidence="2" id="KW-0472">Membrane</keyword>
<protein>
    <recommendedName>
        <fullName evidence="5">Outer membrane protein beta-barrel domain-containing protein</fullName>
    </recommendedName>
</protein>